<dbReference type="EMBL" id="CP117522">
    <property type="protein sequence ID" value="WNF00931.1"/>
    <property type="molecule type" value="Genomic_DNA"/>
</dbReference>
<evidence type="ECO:0000313" key="6">
    <source>
        <dbReference type="Proteomes" id="UP001305606"/>
    </source>
</evidence>
<dbReference type="Pfam" id="PF03328">
    <property type="entry name" value="HpcH_HpaI"/>
    <property type="match status" value="1"/>
</dbReference>
<comment type="cofactor">
    <cofactor evidence="1">
        <name>Mg(2+)</name>
        <dbReference type="ChEBI" id="CHEBI:18420"/>
    </cofactor>
</comment>
<evidence type="ECO:0000256" key="2">
    <source>
        <dbReference type="ARBA" id="ARBA00022723"/>
    </source>
</evidence>
<sequence>MNTLRHARSFLFVPGNRPDRFAKALSSGADATIIDLEDAVPASDKDTARDEVAAWLRTQAVLDAVVVRVNAVGTPWFADDLRLVAEARCHVMLPKSETPEDIATVASRLVPDRAVVPLIETAAGVLAADRICAAANVARPALGNIDLANDLGVSPTDPAALSHARQHLVLAAAAARTAGPIDGVTPQFDDPDQVHADAVHAKSLGYTAKLCVHPRQIPPILRAFTPDEREVAWARQVLTAAAHDGGATALNGEMLDRPVYERAQAILRTVHDTHGEATDE</sequence>
<dbReference type="RefSeq" id="WP_311039275.1">
    <property type="nucleotide sequence ID" value="NZ_CP117522.1"/>
</dbReference>
<reference evidence="5 6" key="1">
    <citation type="submission" date="2023-02" db="EMBL/GenBank/DDBJ databases">
        <title>Streptomyces sp. SCA4-21 with antifungal activity against Fusarium oxysporum f. sp. cubense, Streptomyces sp. SCA2-17 with antifungal activity against Fusarium oxysporum f. sp. cubense.</title>
        <authorList>
            <person name="Qi D."/>
        </authorList>
    </citation>
    <scope>NUCLEOTIDE SEQUENCE [LARGE SCALE GENOMIC DNA]</scope>
    <source>
        <strain evidence="5 6">SCA4-21</strain>
    </source>
</reference>
<keyword evidence="3" id="KW-0460">Magnesium</keyword>
<dbReference type="PIRSF" id="PIRSF015582">
    <property type="entry name" value="Cit_lyase_B"/>
    <property type="match status" value="1"/>
</dbReference>
<keyword evidence="2" id="KW-0479">Metal-binding</keyword>
<evidence type="ECO:0000313" key="5">
    <source>
        <dbReference type="EMBL" id="WNF00931.1"/>
    </source>
</evidence>
<protein>
    <submittedName>
        <fullName evidence="5">CoA ester lyase</fullName>
    </submittedName>
</protein>
<accession>A0ABY9VE10</accession>
<organism evidence="5 6">
    <name type="scientific">Streptomyces luomodiensis</name>
    <dbReference type="NCBI Taxonomy" id="3026192"/>
    <lineage>
        <taxon>Bacteria</taxon>
        <taxon>Bacillati</taxon>
        <taxon>Actinomycetota</taxon>
        <taxon>Actinomycetes</taxon>
        <taxon>Kitasatosporales</taxon>
        <taxon>Streptomycetaceae</taxon>
        <taxon>Streptomyces</taxon>
    </lineage>
</organism>
<dbReference type="GO" id="GO:0016829">
    <property type="term" value="F:lyase activity"/>
    <property type="evidence" value="ECO:0007669"/>
    <property type="project" value="UniProtKB-KW"/>
</dbReference>
<dbReference type="PANTHER" id="PTHR32308:SF10">
    <property type="entry name" value="CITRATE LYASE SUBUNIT BETA"/>
    <property type="match status" value="1"/>
</dbReference>
<evidence type="ECO:0000256" key="3">
    <source>
        <dbReference type="ARBA" id="ARBA00022842"/>
    </source>
</evidence>
<dbReference type="InterPro" id="IPR005000">
    <property type="entry name" value="Aldolase/citrate-lyase_domain"/>
</dbReference>
<name>A0ABY9VE10_9ACTN</name>
<keyword evidence="5" id="KW-0456">Lyase</keyword>
<dbReference type="InterPro" id="IPR040442">
    <property type="entry name" value="Pyrv_kinase-like_dom_sf"/>
</dbReference>
<dbReference type="InterPro" id="IPR011206">
    <property type="entry name" value="Citrate_lyase_beta/mcl1/mcl2"/>
</dbReference>
<dbReference type="SUPFAM" id="SSF51621">
    <property type="entry name" value="Phosphoenolpyruvate/pyruvate domain"/>
    <property type="match status" value="1"/>
</dbReference>
<evidence type="ECO:0000256" key="1">
    <source>
        <dbReference type="ARBA" id="ARBA00001946"/>
    </source>
</evidence>
<gene>
    <name evidence="5" type="ORF">PS467_39155</name>
</gene>
<dbReference type="Gene3D" id="3.20.20.60">
    <property type="entry name" value="Phosphoenolpyruvate-binding domains"/>
    <property type="match status" value="1"/>
</dbReference>
<dbReference type="InterPro" id="IPR015813">
    <property type="entry name" value="Pyrv/PenolPyrv_kinase-like_dom"/>
</dbReference>
<dbReference type="PANTHER" id="PTHR32308">
    <property type="entry name" value="LYASE BETA SUBUNIT, PUTATIVE (AFU_ORTHOLOGUE AFUA_4G13030)-RELATED"/>
    <property type="match status" value="1"/>
</dbReference>
<evidence type="ECO:0000259" key="4">
    <source>
        <dbReference type="Pfam" id="PF03328"/>
    </source>
</evidence>
<proteinExistence type="predicted"/>
<keyword evidence="6" id="KW-1185">Reference proteome</keyword>
<dbReference type="Proteomes" id="UP001305606">
    <property type="component" value="Chromosome"/>
</dbReference>
<feature type="domain" description="HpcH/HpaI aldolase/citrate lyase" evidence="4">
    <location>
        <begin position="8"/>
        <end position="214"/>
    </location>
</feature>